<organism evidence="2 3">
    <name type="scientific">Candidatus Scybalocola faecigallinarum</name>
    <dbReference type="NCBI Taxonomy" id="2840941"/>
    <lineage>
        <taxon>Bacteria</taxon>
        <taxon>Bacillati</taxon>
        <taxon>Bacillota</taxon>
        <taxon>Clostridia</taxon>
        <taxon>Lachnospirales</taxon>
        <taxon>Lachnospiraceae</taxon>
        <taxon>Lachnospiraceae incertae sedis</taxon>
        <taxon>Candidatus Scybalocola (ex Gilroy et al. 2021)</taxon>
    </lineage>
</organism>
<dbReference type="Proteomes" id="UP000823927">
    <property type="component" value="Unassembled WGS sequence"/>
</dbReference>
<evidence type="ECO:0000259" key="1">
    <source>
        <dbReference type="Pfam" id="PF08241"/>
    </source>
</evidence>
<name>A0A9D1F7C7_9FIRM</name>
<evidence type="ECO:0000313" key="3">
    <source>
        <dbReference type="Proteomes" id="UP000823927"/>
    </source>
</evidence>
<proteinExistence type="predicted"/>
<reference evidence="2" key="2">
    <citation type="journal article" date="2021" name="PeerJ">
        <title>Extensive microbial diversity within the chicken gut microbiome revealed by metagenomics and culture.</title>
        <authorList>
            <person name="Gilroy R."/>
            <person name="Ravi A."/>
            <person name="Getino M."/>
            <person name="Pursley I."/>
            <person name="Horton D.L."/>
            <person name="Alikhan N.F."/>
            <person name="Baker D."/>
            <person name="Gharbi K."/>
            <person name="Hall N."/>
            <person name="Watson M."/>
            <person name="Adriaenssens E.M."/>
            <person name="Foster-Nyarko E."/>
            <person name="Jarju S."/>
            <person name="Secka A."/>
            <person name="Antonio M."/>
            <person name="Oren A."/>
            <person name="Chaudhuri R.R."/>
            <person name="La Ragione R."/>
            <person name="Hildebrand F."/>
            <person name="Pallen M.J."/>
        </authorList>
    </citation>
    <scope>NUCLEOTIDE SEQUENCE</scope>
    <source>
        <strain evidence="2">CHK178-757</strain>
    </source>
</reference>
<dbReference type="Gene3D" id="3.40.50.150">
    <property type="entry name" value="Vaccinia Virus protein VP39"/>
    <property type="match status" value="1"/>
</dbReference>
<accession>A0A9D1F7C7</accession>
<gene>
    <name evidence="2" type="ORF">IAB46_12120</name>
</gene>
<dbReference type="AlphaFoldDB" id="A0A9D1F7C7"/>
<comment type="caution">
    <text evidence="2">The sequence shown here is derived from an EMBL/GenBank/DDBJ whole genome shotgun (WGS) entry which is preliminary data.</text>
</comment>
<dbReference type="SUPFAM" id="SSF53335">
    <property type="entry name" value="S-adenosyl-L-methionine-dependent methyltransferases"/>
    <property type="match status" value="1"/>
</dbReference>
<keyword evidence="2" id="KW-0489">Methyltransferase</keyword>
<dbReference type="GO" id="GO:0008757">
    <property type="term" value="F:S-adenosylmethionine-dependent methyltransferase activity"/>
    <property type="evidence" value="ECO:0007669"/>
    <property type="project" value="InterPro"/>
</dbReference>
<protein>
    <submittedName>
        <fullName evidence="2">Class I SAM-dependent methyltransferase</fullName>
    </submittedName>
</protein>
<dbReference type="CDD" id="cd02440">
    <property type="entry name" value="AdoMet_MTases"/>
    <property type="match status" value="1"/>
</dbReference>
<sequence length="262" mass="29860">MEKIKHYARENIAYWSKRASGYSDVNQQELASDQKTVWSQVLFHQIMKHYEGRQPQSLKVLDIGTGPGFFAIILAKMGFSVTGVDYTENMLKEAKHNAGVLADRIDFRKMDAMALDFPENSFDVIVSRNVTWNLPDPREAYRQWTRVLKPGGLLLNFDANWYRYLYDDAAMDSHLQDRENVARTAVEDDTAGTDVAAMEAIARKAPLSAKDRPKWDEKVLGNFGMTVLSDTDIWKTVWTRAERINNASTPMFLVRAVKSVVS</sequence>
<dbReference type="EMBL" id="DVIT01000051">
    <property type="protein sequence ID" value="HIS48277.1"/>
    <property type="molecule type" value="Genomic_DNA"/>
</dbReference>
<reference evidence="2" key="1">
    <citation type="submission" date="2020-10" db="EMBL/GenBank/DDBJ databases">
        <authorList>
            <person name="Gilroy R."/>
        </authorList>
    </citation>
    <scope>NUCLEOTIDE SEQUENCE</scope>
    <source>
        <strain evidence="2">CHK178-757</strain>
    </source>
</reference>
<dbReference type="PANTHER" id="PTHR43591:SF24">
    <property type="entry name" value="2-METHOXY-6-POLYPRENYL-1,4-BENZOQUINOL METHYLASE, MITOCHONDRIAL"/>
    <property type="match status" value="1"/>
</dbReference>
<dbReference type="Pfam" id="PF08241">
    <property type="entry name" value="Methyltransf_11"/>
    <property type="match status" value="1"/>
</dbReference>
<keyword evidence="2" id="KW-0808">Transferase</keyword>
<dbReference type="InterPro" id="IPR029063">
    <property type="entry name" value="SAM-dependent_MTases_sf"/>
</dbReference>
<dbReference type="GO" id="GO:0032259">
    <property type="term" value="P:methylation"/>
    <property type="evidence" value="ECO:0007669"/>
    <property type="project" value="UniProtKB-KW"/>
</dbReference>
<dbReference type="PANTHER" id="PTHR43591">
    <property type="entry name" value="METHYLTRANSFERASE"/>
    <property type="match status" value="1"/>
</dbReference>
<evidence type="ECO:0000313" key="2">
    <source>
        <dbReference type="EMBL" id="HIS48277.1"/>
    </source>
</evidence>
<feature type="domain" description="Methyltransferase type 11" evidence="1">
    <location>
        <begin position="61"/>
        <end position="155"/>
    </location>
</feature>
<dbReference type="InterPro" id="IPR013216">
    <property type="entry name" value="Methyltransf_11"/>
</dbReference>